<proteinExistence type="predicted"/>
<accession>A0ACC1PTM5</accession>
<comment type="caution">
    <text evidence="1">The sequence shown here is derived from an EMBL/GenBank/DDBJ whole genome shotgun (WGS) entry which is preliminary data.</text>
</comment>
<keyword evidence="2" id="KW-1185">Reference proteome</keyword>
<organism evidence="1 2">
    <name type="scientific">Trametes sanguinea</name>
    <dbReference type="NCBI Taxonomy" id="158606"/>
    <lineage>
        <taxon>Eukaryota</taxon>
        <taxon>Fungi</taxon>
        <taxon>Dikarya</taxon>
        <taxon>Basidiomycota</taxon>
        <taxon>Agaricomycotina</taxon>
        <taxon>Agaricomycetes</taxon>
        <taxon>Polyporales</taxon>
        <taxon>Polyporaceae</taxon>
        <taxon>Trametes</taxon>
    </lineage>
</organism>
<protein>
    <submittedName>
        <fullName evidence="1">Uncharacterized protein</fullName>
    </submittedName>
</protein>
<sequence>MRALLHGFAASVGSASTFVVIWAGITAAAGRVQDNGSLSASGIHLPIQRQSGHAAWKRSGNAAAMVGVGDNMDVTYNVLVQVGGTRTPLIIDTGSSDLWVISNECRDRCPGSGVPLYTTASITSTGQSISLLYGDSRTGTHASGVISKDTISMAGLSVPDQYFAAIMDTNTTVLQTGSAGILGLGFPPISLIWRQLLDMHSDQSMMLPTKRSMNSNHSTSTTLPSANSDPKKLDWSSAHEARHEASQLSPVNTFDTLGPLLTRLVTLKVLERPLVVTTLQRDTISFSSNEGTLSLGALPYGLADSQLTWVPVRSYSVAQGGLPPPPFATNEVYPLAWEVPIDEVYFDGVKLPRSTMSPSSISLSALVDTVSLPPAVITGELRDSQICSCRATHSCAGRKMSWRPSTPN</sequence>
<dbReference type="EMBL" id="JANSHE010001755">
    <property type="protein sequence ID" value="KAJ3001261.1"/>
    <property type="molecule type" value="Genomic_DNA"/>
</dbReference>
<evidence type="ECO:0000313" key="2">
    <source>
        <dbReference type="Proteomes" id="UP001144978"/>
    </source>
</evidence>
<evidence type="ECO:0000313" key="1">
    <source>
        <dbReference type="EMBL" id="KAJ3001261.1"/>
    </source>
</evidence>
<name>A0ACC1PTM5_9APHY</name>
<dbReference type="Proteomes" id="UP001144978">
    <property type="component" value="Unassembled WGS sequence"/>
</dbReference>
<reference evidence="1" key="1">
    <citation type="submission" date="2022-08" db="EMBL/GenBank/DDBJ databases">
        <title>Genome Sequence of Pycnoporus sanguineus.</title>
        <authorList>
            <person name="Buettner E."/>
        </authorList>
    </citation>
    <scope>NUCLEOTIDE SEQUENCE</scope>
    <source>
        <strain evidence="1">CG-C14</strain>
    </source>
</reference>
<gene>
    <name evidence="1" type="ORF">NUW54_g6544</name>
</gene>